<dbReference type="PANTHER" id="PTHR33402:SF19">
    <property type="entry name" value="VQ MOTIF-CONTAINING PROTEIN 11"/>
    <property type="match status" value="1"/>
</dbReference>
<evidence type="ECO:0000313" key="7">
    <source>
        <dbReference type="Proteomes" id="UP001603857"/>
    </source>
</evidence>
<evidence type="ECO:0000256" key="4">
    <source>
        <dbReference type="SAM" id="MobiDB-lite"/>
    </source>
</evidence>
<dbReference type="PANTHER" id="PTHR33402">
    <property type="entry name" value="VQ MOTIF-CONTAINING PROTEIN 11-LIKE"/>
    <property type="match status" value="1"/>
</dbReference>
<proteinExistence type="predicted"/>
<dbReference type="InterPro" id="IPR008889">
    <property type="entry name" value="VQ"/>
</dbReference>
<feature type="region of interest" description="Disordered" evidence="4">
    <location>
        <begin position="114"/>
        <end position="150"/>
    </location>
</feature>
<feature type="compositionally biased region" description="Basic and acidic residues" evidence="4">
    <location>
        <begin position="62"/>
        <end position="73"/>
    </location>
</feature>
<keyword evidence="3" id="KW-0539">Nucleus</keyword>
<comment type="subcellular location">
    <subcellularLocation>
        <location evidence="1">Nucleus</location>
    </subcellularLocation>
</comment>
<evidence type="ECO:0000256" key="1">
    <source>
        <dbReference type="ARBA" id="ARBA00004123"/>
    </source>
</evidence>
<accession>A0ABD1MQT8</accession>
<protein>
    <recommendedName>
        <fullName evidence="5">VQ domain-containing protein</fullName>
    </recommendedName>
</protein>
<dbReference type="GO" id="GO:0005634">
    <property type="term" value="C:nucleus"/>
    <property type="evidence" value="ECO:0007669"/>
    <property type="project" value="UniProtKB-SubCell"/>
</dbReference>
<dbReference type="Proteomes" id="UP001603857">
    <property type="component" value="Unassembled WGS sequence"/>
</dbReference>
<dbReference type="Pfam" id="PF05678">
    <property type="entry name" value="VQ"/>
    <property type="match status" value="1"/>
</dbReference>
<feature type="compositionally biased region" description="Low complexity" evidence="4">
    <location>
        <begin position="130"/>
        <end position="150"/>
    </location>
</feature>
<feature type="domain" description="VQ" evidence="5">
    <location>
        <begin position="9"/>
        <end position="36"/>
    </location>
</feature>
<reference evidence="6 7" key="1">
    <citation type="submission" date="2024-08" db="EMBL/GenBank/DDBJ databases">
        <title>Insights into the chromosomal genome structure of Flemingia macrophylla.</title>
        <authorList>
            <person name="Ding Y."/>
            <person name="Zhao Y."/>
            <person name="Bi W."/>
            <person name="Wu M."/>
            <person name="Zhao G."/>
            <person name="Gong Y."/>
            <person name="Li W."/>
            <person name="Zhang P."/>
        </authorList>
    </citation>
    <scope>NUCLEOTIDE SEQUENCE [LARGE SCALE GENOMIC DNA]</scope>
    <source>
        <strain evidence="6">DYQJB</strain>
        <tissue evidence="6">Leaf</tissue>
    </source>
</reference>
<evidence type="ECO:0000313" key="6">
    <source>
        <dbReference type="EMBL" id="KAL2338170.1"/>
    </source>
</evidence>
<evidence type="ECO:0000259" key="5">
    <source>
        <dbReference type="Pfam" id="PF05678"/>
    </source>
</evidence>
<sequence length="150" mass="16177">MAMAGEATTPNTTFVQAEPSNFRAVVQKLTGASDDPSAQKLPLSVGSRQGQAVGPKRPNFKLQERRNGGGGKKLELSVERGMVMMMMMSPSPVSPLEMGLARTPHEDQEDRAIAQKGFYLHPSPLSTPRSPELLPLFPLHSPSSNPNNIS</sequence>
<comment type="caution">
    <text evidence="6">The sequence shown here is derived from an EMBL/GenBank/DDBJ whole genome shotgun (WGS) entry which is preliminary data.</text>
</comment>
<gene>
    <name evidence="6" type="ORF">Fmac_012616</name>
</gene>
<feature type="region of interest" description="Disordered" evidence="4">
    <location>
        <begin position="30"/>
        <end position="73"/>
    </location>
</feature>
<evidence type="ECO:0000256" key="3">
    <source>
        <dbReference type="ARBA" id="ARBA00023242"/>
    </source>
</evidence>
<keyword evidence="7" id="KW-1185">Reference proteome</keyword>
<dbReference type="AlphaFoldDB" id="A0ABD1MQT8"/>
<keyword evidence="2" id="KW-0597">Phosphoprotein</keyword>
<dbReference type="InterPro" id="IPR039611">
    <property type="entry name" value="VQ_4/11/13/19/31/33"/>
</dbReference>
<dbReference type="EMBL" id="JBGMDY010000004">
    <property type="protein sequence ID" value="KAL2338170.1"/>
    <property type="molecule type" value="Genomic_DNA"/>
</dbReference>
<organism evidence="6 7">
    <name type="scientific">Flemingia macrophylla</name>
    <dbReference type="NCBI Taxonomy" id="520843"/>
    <lineage>
        <taxon>Eukaryota</taxon>
        <taxon>Viridiplantae</taxon>
        <taxon>Streptophyta</taxon>
        <taxon>Embryophyta</taxon>
        <taxon>Tracheophyta</taxon>
        <taxon>Spermatophyta</taxon>
        <taxon>Magnoliopsida</taxon>
        <taxon>eudicotyledons</taxon>
        <taxon>Gunneridae</taxon>
        <taxon>Pentapetalae</taxon>
        <taxon>rosids</taxon>
        <taxon>fabids</taxon>
        <taxon>Fabales</taxon>
        <taxon>Fabaceae</taxon>
        <taxon>Papilionoideae</taxon>
        <taxon>50 kb inversion clade</taxon>
        <taxon>NPAAA clade</taxon>
        <taxon>indigoferoid/millettioid clade</taxon>
        <taxon>Phaseoleae</taxon>
        <taxon>Flemingia</taxon>
    </lineage>
</organism>
<evidence type="ECO:0000256" key="2">
    <source>
        <dbReference type="ARBA" id="ARBA00022553"/>
    </source>
</evidence>
<name>A0ABD1MQT8_9FABA</name>